<evidence type="ECO:0000256" key="1">
    <source>
        <dbReference type="ARBA" id="ARBA00000683"/>
    </source>
</evidence>
<dbReference type="PROSITE" id="PS00742">
    <property type="entry name" value="PEP_ENZYMES_2"/>
    <property type="match status" value="1"/>
</dbReference>
<dbReference type="SUPFAM" id="SSF47831">
    <property type="entry name" value="Enzyme I of the PEP:sugar phosphotransferase system HPr-binding (sub)domain"/>
    <property type="match status" value="1"/>
</dbReference>
<dbReference type="PRINTS" id="PR01736">
    <property type="entry name" value="PHPHTRNFRASE"/>
</dbReference>
<keyword evidence="14 17" id="KW-0418">Kinase</keyword>
<dbReference type="EC" id="2.7.3.9" evidence="6 17"/>
<comment type="cofactor">
    <cofactor evidence="2 17">
        <name>Mg(2+)</name>
        <dbReference type="ChEBI" id="CHEBI:18420"/>
    </cofactor>
</comment>
<evidence type="ECO:0000259" key="19">
    <source>
        <dbReference type="Pfam" id="PF00391"/>
    </source>
</evidence>
<evidence type="ECO:0000256" key="9">
    <source>
        <dbReference type="ARBA" id="ARBA00022490"/>
    </source>
</evidence>
<evidence type="ECO:0000256" key="4">
    <source>
        <dbReference type="ARBA" id="ARBA00004496"/>
    </source>
</evidence>
<comment type="subcellular location">
    <subcellularLocation>
        <location evidence="4 17">Cytoplasm</location>
    </subcellularLocation>
</comment>
<dbReference type="InterPro" id="IPR000121">
    <property type="entry name" value="PEP_util_C"/>
</dbReference>
<feature type="domain" description="Phosphotransferase system enzyme I N-terminal" evidence="21">
    <location>
        <begin position="16"/>
        <end position="136"/>
    </location>
</feature>
<evidence type="ECO:0000256" key="18">
    <source>
        <dbReference type="SAM" id="Coils"/>
    </source>
</evidence>
<keyword evidence="10 17" id="KW-0762">Sugar transport</keyword>
<comment type="function">
    <text evidence="3 17">General (non sugar-specific) component of the phosphoenolpyruvate-dependent sugar phosphotransferase system (sugar PTS). This major carbohydrate active-transport system catalyzes the phosphorylation of incoming sugar substrates concomitantly with their translocation across the cell membrane. Enzyme I transfers the phosphoryl group from phosphoenolpyruvate (PEP) to the phosphoryl carrier protein (HPr).</text>
</comment>
<evidence type="ECO:0000256" key="17">
    <source>
        <dbReference type="PIRNR" id="PIRNR000732"/>
    </source>
</evidence>
<evidence type="ECO:0000256" key="2">
    <source>
        <dbReference type="ARBA" id="ARBA00001946"/>
    </source>
</evidence>
<evidence type="ECO:0000256" key="13">
    <source>
        <dbReference type="ARBA" id="ARBA00022723"/>
    </source>
</evidence>
<keyword evidence="13 17" id="KW-0479">Metal-binding</keyword>
<dbReference type="InterPro" id="IPR050499">
    <property type="entry name" value="PEP-utilizing_PTS_enzyme"/>
</dbReference>
<dbReference type="NCBIfam" id="TIGR01417">
    <property type="entry name" value="PTS_I_fam"/>
    <property type="match status" value="1"/>
</dbReference>
<protein>
    <recommendedName>
        <fullName evidence="7 17">Phosphoenolpyruvate-protein phosphotransferase</fullName>
        <ecNumber evidence="6 17">2.7.3.9</ecNumber>
    </recommendedName>
    <alternativeName>
        <fullName evidence="16 17">Phosphotransferase system, enzyme I</fullName>
    </alternativeName>
</protein>
<keyword evidence="23" id="KW-1185">Reference proteome</keyword>
<dbReference type="Gene3D" id="3.20.20.60">
    <property type="entry name" value="Phosphoenolpyruvate-binding domains"/>
    <property type="match status" value="1"/>
</dbReference>
<evidence type="ECO:0000256" key="12">
    <source>
        <dbReference type="ARBA" id="ARBA00022683"/>
    </source>
</evidence>
<gene>
    <name evidence="22" type="primary">ptsP</name>
    <name evidence="22" type="ORF">L2W38_00020</name>
</gene>
<dbReference type="Pfam" id="PF00391">
    <property type="entry name" value="PEP-utilizers"/>
    <property type="match status" value="1"/>
</dbReference>
<evidence type="ECO:0000313" key="23">
    <source>
        <dbReference type="Proteomes" id="UP001200430"/>
    </source>
</evidence>
<dbReference type="InterPro" id="IPR008279">
    <property type="entry name" value="PEP-util_enz_mobile_dom"/>
</dbReference>
<dbReference type="InterPro" id="IPR008731">
    <property type="entry name" value="PTS_EIN"/>
</dbReference>
<evidence type="ECO:0000256" key="16">
    <source>
        <dbReference type="ARBA" id="ARBA00033235"/>
    </source>
</evidence>
<keyword evidence="12 17" id="KW-0598">Phosphotransferase system</keyword>
<sequence length="587" mass="65248">MSFYSIWGLTGGIYIKGIGVSSGIAIGRVFVDWKEQVEIEKEYVDDVEVELDRLNAAIEVAGQEIKDLYDDVSSRLGRDEVEMFATHGMMIEDSEFIGQIKGRIITENVNAEWAVRSVADKFIQVFEDMDDDYLKAKADDVKDVATRMCRLLLHIEGSDLSNLREKSIVVAKAFTASEIVQMNRDKVLGVVSQEGTLTSHAVIMARSWGVPAVIDVSNVLDVVETGDMIVVDGSEGVVILNPDEDTLHIYSEKQREFVDFSKKLSQMAGKSTESEDGYPIKLYANADTGRDVQGALKNGVSGIGLFRTERLYMDRDRLPTEGEQFGLYKKAVQEMGGKTVIFRTLDIGCDKIPGYLNVPDEDNPALGYRAIRLSLARADIFRIQLKALLRSSAFGKAKIMFPMISGIEELRLAKGVLEDVKNDLRKDGVPFNPEIEVGVMIEVPAAAVVSDLIAEEVDFMSIGTNDLIQYTLAVDRTNRNLSHLFSPFHPAVLRLVKMTIDNCRKAGVKVSLCGEMASDSLLIPVLMGMGLERFSMNVDSILKARWIISQLGKKNMEDTLSEIWGLTTAKDVRRFCEDRFGSLKKAF</sequence>
<feature type="domain" description="PEP-utilising enzyme C-terminal" evidence="20">
    <location>
        <begin position="266"/>
        <end position="550"/>
    </location>
</feature>
<evidence type="ECO:0000259" key="21">
    <source>
        <dbReference type="Pfam" id="PF05524"/>
    </source>
</evidence>
<evidence type="ECO:0000259" key="20">
    <source>
        <dbReference type="Pfam" id="PF02896"/>
    </source>
</evidence>
<keyword evidence="18" id="KW-0175">Coiled coil</keyword>
<dbReference type="PANTHER" id="PTHR46244:SF3">
    <property type="entry name" value="PHOSPHOENOLPYRUVATE-PROTEIN PHOSPHOTRANSFERASE"/>
    <property type="match status" value="1"/>
</dbReference>
<comment type="caution">
    <text evidence="22">The sequence shown here is derived from an EMBL/GenBank/DDBJ whole genome shotgun (WGS) entry which is preliminary data.</text>
</comment>
<accession>A0ABS9EKI4</accession>
<evidence type="ECO:0000256" key="3">
    <source>
        <dbReference type="ARBA" id="ARBA00002728"/>
    </source>
</evidence>
<evidence type="ECO:0000313" key="22">
    <source>
        <dbReference type="EMBL" id="MCF4141204.1"/>
    </source>
</evidence>
<evidence type="ECO:0000256" key="6">
    <source>
        <dbReference type="ARBA" id="ARBA00012232"/>
    </source>
</evidence>
<comment type="similarity">
    <text evidence="5 17">Belongs to the PEP-utilizing enzyme family.</text>
</comment>
<evidence type="ECO:0000256" key="5">
    <source>
        <dbReference type="ARBA" id="ARBA00007837"/>
    </source>
</evidence>
<keyword evidence="8 17" id="KW-0813">Transport</keyword>
<name>A0ABS9EKI4_9BACT</name>
<keyword evidence="9 17" id="KW-0963">Cytoplasm</keyword>
<evidence type="ECO:0000256" key="10">
    <source>
        <dbReference type="ARBA" id="ARBA00022597"/>
    </source>
</evidence>
<dbReference type="InterPro" id="IPR023151">
    <property type="entry name" value="PEP_util_CS"/>
</dbReference>
<keyword evidence="11 17" id="KW-0808">Transferase</keyword>
<dbReference type="GO" id="GO:0008965">
    <property type="term" value="F:phosphoenolpyruvate-protein phosphotransferase activity"/>
    <property type="evidence" value="ECO:0007669"/>
    <property type="project" value="UniProtKB-EC"/>
</dbReference>
<dbReference type="SUPFAM" id="SSF51621">
    <property type="entry name" value="Phosphoenolpyruvate/pyruvate domain"/>
    <property type="match status" value="1"/>
</dbReference>
<dbReference type="InterPro" id="IPR024692">
    <property type="entry name" value="PTS_EI"/>
</dbReference>
<dbReference type="Proteomes" id="UP001200430">
    <property type="component" value="Unassembled WGS sequence"/>
</dbReference>
<feature type="domain" description="PEP-utilising enzyme mobile" evidence="19">
    <location>
        <begin position="164"/>
        <end position="236"/>
    </location>
</feature>
<dbReference type="InterPro" id="IPR036637">
    <property type="entry name" value="Phosphohistidine_dom_sf"/>
</dbReference>
<proteinExistence type="inferred from homology"/>
<dbReference type="SUPFAM" id="SSF52009">
    <property type="entry name" value="Phosphohistidine domain"/>
    <property type="match status" value="1"/>
</dbReference>
<evidence type="ECO:0000256" key="8">
    <source>
        <dbReference type="ARBA" id="ARBA00022448"/>
    </source>
</evidence>
<dbReference type="Gene3D" id="1.10.274.10">
    <property type="entry name" value="PtsI, HPr-binding domain"/>
    <property type="match status" value="1"/>
</dbReference>
<evidence type="ECO:0000256" key="7">
    <source>
        <dbReference type="ARBA" id="ARBA00016544"/>
    </source>
</evidence>
<comment type="catalytic activity">
    <reaction evidence="1 17">
        <text>L-histidyl-[protein] + phosphoenolpyruvate = N(pros)-phospho-L-histidyl-[protein] + pyruvate</text>
        <dbReference type="Rhea" id="RHEA:23880"/>
        <dbReference type="Rhea" id="RHEA-COMP:9745"/>
        <dbReference type="Rhea" id="RHEA-COMP:9746"/>
        <dbReference type="ChEBI" id="CHEBI:15361"/>
        <dbReference type="ChEBI" id="CHEBI:29979"/>
        <dbReference type="ChEBI" id="CHEBI:58702"/>
        <dbReference type="ChEBI" id="CHEBI:64837"/>
        <dbReference type="EC" id="2.7.3.9"/>
    </reaction>
</comment>
<dbReference type="InterPro" id="IPR036618">
    <property type="entry name" value="PtsI_HPr-bd_sf"/>
</dbReference>
<dbReference type="RefSeq" id="WP_236114888.1">
    <property type="nucleotide sequence ID" value="NZ_JAKGUD010000001.1"/>
</dbReference>
<dbReference type="Pfam" id="PF05524">
    <property type="entry name" value="PEP-utilisers_N"/>
    <property type="match status" value="1"/>
</dbReference>
<dbReference type="InterPro" id="IPR006318">
    <property type="entry name" value="PTS_EI-like"/>
</dbReference>
<evidence type="ECO:0000256" key="14">
    <source>
        <dbReference type="ARBA" id="ARBA00022777"/>
    </source>
</evidence>
<dbReference type="Gene3D" id="3.50.30.10">
    <property type="entry name" value="Phosphohistidine domain"/>
    <property type="match status" value="1"/>
</dbReference>
<keyword evidence="15 17" id="KW-0460">Magnesium</keyword>
<dbReference type="PANTHER" id="PTHR46244">
    <property type="entry name" value="PHOSPHOENOLPYRUVATE-PROTEIN PHOSPHOTRANSFERASE"/>
    <property type="match status" value="1"/>
</dbReference>
<organism evidence="22 23">
    <name type="scientific">Dethiosulfovibrio marinus</name>
    <dbReference type="NCBI Taxonomy" id="133532"/>
    <lineage>
        <taxon>Bacteria</taxon>
        <taxon>Thermotogati</taxon>
        <taxon>Synergistota</taxon>
        <taxon>Synergistia</taxon>
        <taxon>Synergistales</taxon>
        <taxon>Dethiosulfovibrionaceae</taxon>
        <taxon>Dethiosulfovibrio</taxon>
    </lineage>
</organism>
<evidence type="ECO:0000256" key="15">
    <source>
        <dbReference type="ARBA" id="ARBA00022842"/>
    </source>
</evidence>
<dbReference type="Pfam" id="PF02896">
    <property type="entry name" value="PEP-utilizers_C"/>
    <property type="match status" value="1"/>
</dbReference>
<dbReference type="InterPro" id="IPR040442">
    <property type="entry name" value="Pyrv_kinase-like_dom_sf"/>
</dbReference>
<reference evidence="22 23" key="1">
    <citation type="submission" date="2022-01" db="EMBL/GenBank/DDBJ databases">
        <title>Dethiosulfovibrio faecalis sp. nov., a novel proteolytic, non-sulfur-reducing bacterium isolated from a marine aquaculture solid waste bioreactor.</title>
        <authorList>
            <person name="Grabowski S."/>
            <person name="Apolinario E."/>
            <person name="Schneider N."/>
            <person name="Marshall C.W."/>
            <person name="Sowers K.R."/>
        </authorList>
    </citation>
    <scope>NUCLEOTIDE SEQUENCE [LARGE SCALE GENOMIC DNA]</scope>
    <source>
        <strain evidence="22 23">DSM 12537</strain>
    </source>
</reference>
<dbReference type="InterPro" id="IPR015813">
    <property type="entry name" value="Pyrv/PenolPyrv_kinase-like_dom"/>
</dbReference>
<evidence type="ECO:0000256" key="11">
    <source>
        <dbReference type="ARBA" id="ARBA00022679"/>
    </source>
</evidence>
<feature type="coiled-coil region" evidence="18">
    <location>
        <begin position="44"/>
        <end position="71"/>
    </location>
</feature>
<dbReference type="EMBL" id="JAKGUD010000001">
    <property type="protein sequence ID" value="MCF4141204.1"/>
    <property type="molecule type" value="Genomic_DNA"/>
</dbReference>
<dbReference type="PIRSF" id="PIRSF000732">
    <property type="entry name" value="PTS_enzyme_I"/>
    <property type="match status" value="1"/>
</dbReference>